<protein>
    <submittedName>
        <fullName evidence="1">Uncharacterized protein</fullName>
    </submittedName>
</protein>
<evidence type="ECO:0000313" key="2">
    <source>
        <dbReference type="Proteomes" id="UP001143910"/>
    </source>
</evidence>
<reference evidence="1" key="1">
    <citation type="submission" date="2022-08" db="EMBL/GenBank/DDBJ databases">
        <title>Genome Sequence of Lecanicillium fungicola.</title>
        <authorList>
            <person name="Buettner E."/>
        </authorList>
    </citation>
    <scope>NUCLEOTIDE SEQUENCE</scope>
    <source>
        <strain evidence="1">Babe33</strain>
    </source>
</reference>
<organism evidence="1 2">
    <name type="scientific">Zarea fungicola</name>
    <dbReference type="NCBI Taxonomy" id="93591"/>
    <lineage>
        <taxon>Eukaryota</taxon>
        <taxon>Fungi</taxon>
        <taxon>Dikarya</taxon>
        <taxon>Ascomycota</taxon>
        <taxon>Pezizomycotina</taxon>
        <taxon>Sordariomycetes</taxon>
        <taxon>Hypocreomycetidae</taxon>
        <taxon>Hypocreales</taxon>
        <taxon>Cordycipitaceae</taxon>
        <taxon>Zarea</taxon>
    </lineage>
</organism>
<dbReference type="Proteomes" id="UP001143910">
    <property type="component" value="Unassembled WGS sequence"/>
</dbReference>
<accession>A0ACC1NCZ8</accession>
<comment type="caution">
    <text evidence="1">The sequence shown here is derived from an EMBL/GenBank/DDBJ whole genome shotgun (WGS) entry which is preliminary data.</text>
</comment>
<name>A0ACC1NCZ8_9HYPO</name>
<dbReference type="EMBL" id="JANJQO010000496">
    <property type="protein sequence ID" value="KAJ2977195.1"/>
    <property type="molecule type" value="Genomic_DNA"/>
</dbReference>
<evidence type="ECO:0000313" key="1">
    <source>
        <dbReference type="EMBL" id="KAJ2977195.1"/>
    </source>
</evidence>
<gene>
    <name evidence="1" type="ORF">NQ176_g4513</name>
</gene>
<keyword evidence="2" id="KW-1185">Reference proteome</keyword>
<proteinExistence type="predicted"/>
<sequence>MIFCGPQGRQIYDKDGAGTHCFRFTNNDTFARQETPTGGFFREPLIGWNNWPSNDHQNMMLNKWKASVGPKLDDKVDGSLRAASGNGVPV</sequence>